<sequence>MKLGISFTMGFKGINSISDFLAYAYKKELAGVELVAEPPFCFIDNMNDKDVQVIKNQAADFGLELSLHATFSDVNISAYNPNVRNYFLNLMKQNI</sequence>
<dbReference type="EMBL" id="BARV01012500">
    <property type="protein sequence ID" value="GAI04509.1"/>
    <property type="molecule type" value="Genomic_DNA"/>
</dbReference>
<organism evidence="1">
    <name type="scientific">marine sediment metagenome</name>
    <dbReference type="NCBI Taxonomy" id="412755"/>
    <lineage>
        <taxon>unclassified sequences</taxon>
        <taxon>metagenomes</taxon>
        <taxon>ecological metagenomes</taxon>
    </lineage>
</organism>
<dbReference type="Gene3D" id="3.20.20.150">
    <property type="entry name" value="Divalent-metal-dependent TIM barrel enzymes"/>
    <property type="match status" value="1"/>
</dbReference>
<protein>
    <recommendedName>
        <fullName evidence="2">Xylose isomerase-like TIM barrel domain-containing protein</fullName>
    </recommendedName>
</protein>
<dbReference type="InterPro" id="IPR036237">
    <property type="entry name" value="Xyl_isomerase-like_sf"/>
</dbReference>
<accession>X1MDU0</accession>
<comment type="caution">
    <text evidence="1">The sequence shown here is derived from an EMBL/GenBank/DDBJ whole genome shotgun (WGS) entry which is preliminary data.</text>
</comment>
<dbReference type="SUPFAM" id="SSF51658">
    <property type="entry name" value="Xylose isomerase-like"/>
    <property type="match status" value="1"/>
</dbReference>
<gene>
    <name evidence="1" type="ORF">S06H3_23118</name>
</gene>
<reference evidence="1" key="1">
    <citation type="journal article" date="2014" name="Front. Microbiol.">
        <title>High frequency of phylogenetically diverse reductive dehalogenase-homologous genes in deep subseafloor sedimentary metagenomes.</title>
        <authorList>
            <person name="Kawai M."/>
            <person name="Futagami T."/>
            <person name="Toyoda A."/>
            <person name="Takaki Y."/>
            <person name="Nishi S."/>
            <person name="Hori S."/>
            <person name="Arai W."/>
            <person name="Tsubouchi T."/>
            <person name="Morono Y."/>
            <person name="Uchiyama I."/>
            <person name="Ito T."/>
            <person name="Fujiyama A."/>
            <person name="Inagaki F."/>
            <person name="Takami H."/>
        </authorList>
    </citation>
    <scope>NUCLEOTIDE SEQUENCE</scope>
    <source>
        <strain evidence="1">Expedition CK06-06</strain>
    </source>
</reference>
<dbReference type="AlphaFoldDB" id="X1MDU0"/>
<evidence type="ECO:0008006" key="2">
    <source>
        <dbReference type="Google" id="ProtNLM"/>
    </source>
</evidence>
<feature type="non-terminal residue" evidence="1">
    <location>
        <position position="95"/>
    </location>
</feature>
<name>X1MDU0_9ZZZZ</name>
<proteinExistence type="predicted"/>
<evidence type="ECO:0000313" key="1">
    <source>
        <dbReference type="EMBL" id="GAI04509.1"/>
    </source>
</evidence>